<organism evidence="2">
    <name type="scientific">marine sediment metagenome</name>
    <dbReference type="NCBI Taxonomy" id="412755"/>
    <lineage>
        <taxon>unclassified sequences</taxon>
        <taxon>metagenomes</taxon>
        <taxon>ecological metagenomes</taxon>
    </lineage>
</organism>
<comment type="caution">
    <text evidence="2">The sequence shown here is derived from an EMBL/GenBank/DDBJ whole genome shotgun (WGS) entry which is preliminary data.</text>
</comment>
<dbReference type="PANTHER" id="PTHR32294">
    <property type="entry name" value="DNA POLYMERASE III SUBUNIT ALPHA"/>
    <property type="match status" value="1"/>
</dbReference>
<dbReference type="EMBL" id="BART01000950">
    <property type="protein sequence ID" value="GAG59355.1"/>
    <property type="molecule type" value="Genomic_DNA"/>
</dbReference>
<sequence>MESTIKIKGLISAAARNGMKAVAFTDKYLMSRAVEFYKEATSKNIKPIIGCEI</sequence>
<reference evidence="2" key="1">
    <citation type="journal article" date="2014" name="Front. Microbiol.">
        <title>High frequency of phylogenetically diverse reductive dehalogenase-homologous genes in deep subseafloor sedimentary metagenomes.</title>
        <authorList>
            <person name="Kawai M."/>
            <person name="Futagami T."/>
            <person name="Toyoda A."/>
            <person name="Takaki Y."/>
            <person name="Nishi S."/>
            <person name="Hori S."/>
            <person name="Arai W."/>
            <person name="Tsubouchi T."/>
            <person name="Morono Y."/>
            <person name="Uchiyama I."/>
            <person name="Ito T."/>
            <person name="Fujiyama A."/>
            <person name="Inagaki F."/>
            <person name="Takami H."/>
        </authorList>
    </citation>
    <scope>NUCLEOTIDE SEQUENCE</scope>
    <source>
        <strain evidence="2">Expedition CK06-06</strain>
    </source>
</reference>
<protein>
    <recommendedName>
        <fullName evidence="1">PHP domain-containing protein</fullName>
    </recommendedName>
</protein>
<dbReference type="GO" id="GO:0008408">
    <property type="term" value="F:3'-5' exonuclease activity"/>
    <property type="evidence" value="ECO:0007669"/>
    <property type="project" value="InterPro"/>
</dbReference>
<dbReference type="InterPro" id="IPR004805">
    <property type="entry name" value="DnaE2/DnaE/PolC"/>
</dbReference>
<dbReference type="SUPFAM" id="SSF89550">
    <property type="entry name" value="PHP domain-like"/>
    <property type="match status" value="1"/>
</dbReference>
<dbReference type="AlphaFoldDB" id="X0YSZ5"/>
<evidence type="ECO:0000313" key="2">
    <source>
        <dbReference type="EMBL" id="GAG59355.1"/>
    </source>
</evidence>
<feature type="domain" description="PHP" evidence="1">
    <location>
        <begin position="2"/>
        <end position="53"/>
    </location>
</feature>
<accession>X0YSZ5</accession>
<dbReference type="PANTHER" id="PTHR32294:SF0">
    <property type="entry name" value="DNA POLYMERASE III SUBUNIT ALPHA"/>
    <property type="match status" value="1"/>
</dbReference>
<evidence type="ECO:0000259" key="1">
    <source>
        <dbReference type="Pfam" id="PF02811"/>
    </source>
</evidence>
<dbReference type="InterPro" id="IPR004013">
    <property type="entry name" value="PHP_dom"/>
</dbReference>
<proteinExistence type="predicted"/>
<dbReference type="InterPro" id="IPR016195">
    <property type="entry name" value="Pol/histidinol_Pase-like"/>
</dbReference>
<name>X0YSZ5_9ZZZZ</name>
<gene>
    <name evidence="2" type="ORF">S01H4_03762</name>
</gene>
<dbReference type="Gene3D" id="3.20.20.140">
    <property type="entry name" value="Metal-dependent hydrolases"/>
    <property type="match status" value="1"/>
</dbReference>
<dbReference type="Pfam" id="PF02811">
    <property type="entry name" value="PHP"/>
    <property type="match status" value="1"/>
</dbReference>
<dbReference type="GO" id="GO:0006260">
    <property type="term" value="P:DNA replication"/>
    <property type="evidence" value="ECO:0007669"/>
    <property type="project" value="InterPro"/>
</dbReference>